<organism evidence="2 3">
    <name type="scientific">Meganyctiphanes norvegica</name>
    <name type="common">Northern krill</name>
    <name type="synonym">Thysanopoda norvegica</name>
    <dbReference type="NCBI Taxonomy" id="48144"/>
    <lineage>
        <taxon>Eukaryota</taxon>
        <taxon>Metazoa</taxon>
        <taxon>Ecdysozoa</taxon>
        <taxon>Arthropoda</taxon>
        <taxon>Crustacea</taxon>
        <taxon>Multicrustacea</taxon>
        <taxon>Malacostraca</taxon>
        <taxon>Eumalacostraca</taxon>
        <taxon>Eucarida</taxon>
        <taxon>Euphausiacea</taxon>
        <taxon>Euphausiidae</taxon>
        <taxon>Meganyctiphanes</taxon>
    </lineage>
</organism>
<feature type="region of interest" description="Disordered" evidence="1">
    <location>
        <begin position="1"/>
        <end position="81"/>
    </location>
</feature>
<gene>
    <name evidence="2" type="ORF">MNOR_LOCUS24323</name>
</gene>
<evidence type="ECO:0000256" key="1">
    <source>
        <dbReference type="SAM" id="MobiDB-lite"/>
    </source>
</evidence>
<protein>
    <submittedName>
        <fullName evidence="2">Uncharacterized protein</fullName>
    </submittedName>
</protein>
<proteinExistence type="predicted"/>
<sequence>PVARGLREARSPVPREVLGPASPTSPTSPGRTAPDSLSVPDTRDLPVARGPREPRPRRGSPVPREVLGPASPSGNISGDPALSKIFLNNFFRAARTSPGSDPRLLPTLGVSSASPSDG</sequence>
<name>A0AAV2RGS7_MEGNR</name>
<dbReference type="Proteomes" id="UP001497623">
    <property type="component" value="Unassembled WGS sequence"/>
</dbReference>
<dbReference type="AlphaFoldDB" id="A0AAV2RGS7"/>
<evidence type="ECO:0000313" key="3">
    <source>
        <dbReference type="Proteomes" id="UP001497623"/>
    </source>
</evidence>
<comment type="caution">
    <text evidence="2">The sequence shown here is derived from an EMBL/GenBank/DDBJ whole genome shotgun (WGS) entry which is preliminary data.</text>
</comment>
<evidence type="ECO:0000313" key="2">
    <source>
        <dbReference type="EMBL" id="CAL4124187.1"/>
    </source>
</evidence>
<feature type="compositionally biased region" description="Low complexity" evidence="1">
    <location>
        <begin position="19"/>
        <end position="34"/>
    </location>
</feature>
<feature type="compositionally biased region" description="Basic and acidic residues" evidence="1">
    <location>
        <begin position="41"/>
        <end position="56"/>
    </location>
</feature>
<feature type="compositionally biased region" description="Polar residues" evidence="1">
    <location>
        <begin position="109"/>
        <end position="118"/>
    </location>
</feature>
<feature type="non-terminal residue" evidence="2">
    <location>
        <position position="1"/>
    </location>
</feature>
<feature type="compositionally biased region" description="Basic and acidic residues" evidence="1">
    <location>
        <begin position="1"/>
        <end position="10"/>
    </location>
</feature>
<accession>A0AAV2RGS7</accession>
<feature type="region of interest" description="Disordered" evidence="1">
    <location>
        <begin position="95"/>
        <end position="118"/>
    </location>
</feature>
<reference evidence="2 3" key="1">
    <citation type="submission" date="2024-05" db="EMBL/GenBank/DDBJ databases">
        <authorList>
            <person name="Wallberg A."/>
        </authorList>
    </citation>
    <scope>NUCLEOTIDE SEQUENCE [LARGE SCALE GENOMIC DNA]</scope>
</reference>
<dbReference type="EMBL" id="CAXKWB010022233">
    <property type="protein sequence ID" value="CAL4124187.1"/>
    <property type="molecule type" value="Genomic_DNA"/>
</dbReference>
<keyword evidence="3" id="KW-1185">Reference proteome</keyword>